<dbReference type="AlphaFoldDB" id="A0A0F9CQD8"/>
<accession>A0A0F9CQD8</accession>
<gene>
    <name evidence="1" type="ORF">LCGC14_2581620</name>
</gene>
<evidence type="ECO:0000313" key="1">
    <source>
        <dbReference type="EMBL" id="KKL07876.1"/>
    </source>
</evidence>
<comment type="caution">
    <text evidence="1">The sequence shown here is derived from an EMBL/GenBank/DDBJ whole genome shotgun (WGS) entry which is preliminary data.</text>
</comment>
<proteinExistence type="predicted"/>
<protein>
    <submittedName>
        <fullName evidence="1">Uncharacterized protein</fullName>
    </submittedName>
</protein>
<reference evidence="1" key="1">
    <citation type="journal article" date="2015" name="Nature">
        <title>Complex archaea that bridge the gap between prokaryotes and eukaryotes.</title>
        <authorList>
            <person name="Spang A."/>
            <person name="Saw J.H."/>
            <person name="Jorgensen S.L."/>
            <person name="Zaremba-Niedzwiedzka K."/>
            <person name="Martijn J."/>
            <person name="Lind A.E."/>
            <person name="van Eijk R."/>
            <person name="Schleper C."/>
            <person name="Guy L."/>
            <person name="Ettema T.J."/>
        </authorList>
    </citation>
    <scope>NUCLEOTIDE SEQUENCE</scope>
</reference>
<sequence>MPEDQVIRKLPLILASEPPVTPLNRFQALKDTNLSQGQISKLFTPEFYTPDPATPGALTADDLIAHLGGIDTSLEVHVDQWGPPVSTFAALRAILPADRFDRQLRFVEEVILTDRGIYAFDVELTGADDGFITLVPDDVTPPDPGRWRRTAGGGLEPPTINVVTTTDDTPTNIATIAIPDDTVVILEARILARRTDLAGRAVYIRNSAIFREAAGGATLEGAVDSPFTRESTGNAPWDATIIMSGNNAIIQVTGQAGKTVNWKSSHRTEKVI</sequence>
<dbReference type="EMBL" id="LAZR01043112">
    <property type="protein sequence ID" value="KKL07876.1"/>
    <property type="molecule type" value="Genomic_DNA"/>
</dbReference>
<organism evidence="1">
    <name type="scientific">marine sediment metagenome</name>
    <dbReference type="NCBI Taxonomy" id="412755"/>
    <lineage>
        <taxon>unclassified sequences</taxon>
        <taxon>metagenomes</taxon>
        <taxon>ecological metagenomes</taxon>
    </lineage>
</organism>
<name>A0A0F9CQD8_9ZZZZ</name>